<evidence type="ECO:0000256" key="4">
    <source>
        <dbReference type="ARBA" id="ARBA00038314"/>
    </source>
</evidence>
<dbReference type="GO" id="GO:0016740">
    <property type="term" value="F:transferase activity"/>
    <property type="evidence" value="ECO:0007669"/>
    <property type="project" value="UniProtKB-KW"/>
</dbReference>
<keyword evidence="3" id="KW-0949">S-adenosyl-L-methionine</keyword>
<dbReference type="PANTHER" id="PTHR35897:SF1">
    <property type="entry name" value="METHYLTRANSFERASE AUSD"/>
    <property type="match status" value="1"/>
</dbReference>
<reference evidence="5" key="1">
    <citation type="submission" date="2022-07" db="EMBL/GenBank/DDBJ databases">
        <title>Genome Sequence of Physisporinus lineatus.</title>
        <authorList>
            <person name="Buettner E."/>
        </authorList>
    </citation>
    <scope>NUCLEOTIDE SEQUENCE</scope>
    <source>
        <strain evidence="5">VT162</strain>
    </source>
</reference>
<organism evidence="5 6">
    <name type="scientific">Meripilus lineatus</name>
    <dbReference type="NCBI Taxonomy" id="2056292"/>
    <lineage>
        <taxon>Eukaryota</taxon>
        <taxon>Fungi</taxon>
        <taxon>Dikarya</taxon>
        <taxon>Basidiomycota</taxon>
        <taxon>Agaricomycotina</taxon>
        <taxon>Agaricomycetes</taxon>
        <taxon>Polyporales</taxon>
        <taxon>Meripilaceae</taxon>
        <taxon>Meripilus</taxon>
    </lineage>
</organism>
<keyword evidence="6" id="KW-1185">Reference proteome</keyword>
<name>A0AAD5VA83_9APHY</name>
<evidence type="ECO:0000256" key="2">
    <source>
        <dbReference type="ARBA" id="ARBA00022679"/>
    </source>
</evidence>
<dbReference type="SUPFAM" id="SSF53335">
    <property type="entry name" value="S-adenosyl-L-methionine-dependent methyltransferases"/>
    <property type="match status" value="1"/>
</dbReference>
<protein>
    <submittedName>
        <fullName evidence="5">Uncharacterized protein</fullName>
    </submittedName>
</protein>
<comment type="similarity">
    <text evidence="4">Belongs to the class I-like SAM-binding methyltransferase superfamily.</text>
</comment>
<dbReference type="EMBL" id="JANAWD010000032">
    <property type="protein sequence ID" value="KAJ3490143.1"/>
    <property type="molecule type" value="Genomic_DNA"/>
</dbReference>
<dbReference type="AlphaFoldDB" id="A0AAD5VA83"/>
<evidence type="ECO:0000313" key="6">
    <source>
        <dbReference type="Proteomes" id="UP001212997"/>
    </source>
</evidence>
<comment type="caution">
    <text evidence="5">The sequence shown here is derived from an EMBL/GenBank/DDBJ whole genome shotgun (WGS) entry which is preliminary data.</text>
</comment>
<dbReference type="Proteomes" id="UP001212997">
    <property type="component" value="Unassembled WGS sequence"/>
</dbReference>
<dbReference type="PANTHER" id="PTHR35897">
    <property type="entry name" value="METHYLTRANSFERASE AUSD"/>
    <property type="match status" value="1"/>
</dbReference>
<dbReference type="InterPro" id="IPR051654">
    <property type="entry name" value="Meroterpenoid_MTases"/>
</dbReference>
<proteinExistence type="inferred from homology"/>
<evidence type="ECO:0000256" key="1">
    <source>
        <dbReference type="ARBA" id="ARBA00005179"/>
    </source>
</evidence>
<comment type="pathway">
    <text evidence="1">Secondary metabolite biosynthesis.</text>
</comment>
<evidence type="ECO:0000313" key="5">
    <source>
        <dbReference type="EMBL" id="KAJ3490143.1"/>
    </source>
</evidence>
<dbReference type="InterPro" id="IPR029063">
    <property type="entry name" value="SAM-dependent_MTases_sf"/>
</dbReference>
<accession>A0AAD5VA83</accession>
<evidence type="ECO:0000256" key="3">
    <source>
        <dbReference type="ARBA" id="ARBA00022691"/>
    </source>
</evidence>
<keyword evidence="2" id="KW-0808">Transferase</keyword>
<gene>
    <name evidence="5" type="ORF">NLI96_g1630</name>
</gene>
<sequence length="317" mass="35557">MTTIPMTDAEISNLASVLGAVPHVAAPAADINQEGNEARAVDKMKADFKDTIERLSTAFIKNGQLRPGLDEKFYQPEEKEVEFFKQQTGIQDDEALKRHIMEVQAEAYAGSIMHRFTRIHVSAASHLPIKRTIASDLHAEFWDLGHKLFRSTPETFPATFIPGDVFDPDFISDAPPRVSAPTDPLPPLSSLKGLTPLQGRLSAIFAASFFHLFNEEKQLAVAHRLASLLSPEPGSIIFGAHGGRPEKGWRVETTNVNPDGIRMWCHSADSWKEMWEKEVFKNGEVKVWAILIEVPRFDLEQTPNSKFWMLVWSVTRV</sequence>